<reference evidence="1 2" key="1">
    <citation type="submission" date="2019-10" db="EMBL/GenBank/DDBJ databases">
        <title>Alkalibaculum tamaniensis sp.nov., a new alkaliphilic acetogen, isolated on methoxylated aromatics from a mud volcano.</title>
        <authorList>
            <person name="Khomyakova M.A."/>
            <person name="Merkel A.Y."/>
            <person name="Bonch-Osmolovskaya E.A."/>
            <person name="Slobodkin A.I."/>
        </authorList>
    </citation>
    <scope>NUCLEOTIDE SEQUENCE [LARGE SCALE GENOMIC DNA]</scope>
    <source>
        <strain evidence="1 2">M08DMB</strain>
    </source>
</reference>
<dbReference type="InterPro" id="IPR038705">
    <property type="entry name" value="YabP_sf"/>
</dbReference>
<protein>
    <submittedName>
        <fullName evidence="1">Sporulation protein YabP</fullName>
    </submittedName>
</protein>
<keyword evidence="2" id="KW-1185">Reference proteome</keyword>
<dbReference type="GO" id="GO:0030435">
    <property type="term" value="P:sporulation resulting in formation of a cellular spore"/>
    <property type="evidence" value="ECO:0007669"/>
    <property type="project" value="InterPro"/>
</dbReference>
<dbReference type="AlphaFoldDB" id="A0A6A7K6B7"/>
<organism evidence="1 2">
    <name type="scientific">Alkalibaculum sporogenes</name>
    <dbReference type="NCBI Taxonomy" id="2655001"/>
    <lineage>
        <taxon>Bacteria</taxon>
        <taxon>Bacillati</taxon>
        <taxon>Bacillota</taxon>
        <taxon>Clostridia</taxon>
        <taxon>Eubacteriales</taxon>
        <taxon>Eubacteriaceae</taxon>
        <taxon>Alkalibaculum</taxon>
    </lineage>
</organism>
<dbReference type="Gene3D" id="2.60.40.2000">
    <property type="match status" value="1"/>
</dbReference>
<proteinExistence type="predicted"/>
<dbReference type="Proteomes" id="UP000440004">
    <property type="component" value="Unassembled WGS sequence"/>
</dbReference>
<dbReference type="InterPro" id="IPR012504">
    <property type="entry name" value="Spore_YabP"/>
</dbReference>
<dbReference type="InterPro" id="IPR022476">
    <property type="entry name" value="Spore_YabP/YqfC"/>
</dbReference>
<dbReference type="EMBL" id="WHNX01000005">
    <property type="protein sequence ID" value="MPW24932.1"/>
    <property type="molecule type" value="Genomic_DNA"/>
</dbReference>
<evidence type="ECO:0000313" key="2">
    <source>
        <dbReference type="Proteomes" id="UP000440004"/>
    </source>
</evidence>
<name>A0A6A7K6B7_9FIRM</name>
<dbReference type="RefSeq" id="WP_152801933.1">
    <property type="nucleotide sequence ID" value="NZ_WHNX01000005.1"/>
</dbReference>
<accession>A0A6A7K6B7</accession>
<evidence type="ECO:0000313" key="1">
    <source>
        <dbReference type="EMBL" id="MPW24932.1"/>
    </source>
</evidence>
<comment type="caution">
    <text evidence="1">The sequence shown here is derived from an EMBL/GenBank/DDBJ whole genome shotgun (WGS) entry which is preliminary data.</text>
</comment>
<gene>
    <name evidence="1" type="primary">yabP</name>
    <name evidence="1" type="ORF">GC105_03910</name>
</gene>
<sequence>MDAKRIEGSGKIELLSREELRLTGVKDVHSFNEEAVILETDLGLLTIGGEDLHIVKLNLEEGELEVKGLINSFVYNDESKLFSKGEGIFSKLFK</sequence>
<dbReference type="NCBIfam" id="TIGR02892">
    <property type="entry name" value="spore_yabP"/>
    <property type="match status" value="1"/>
</dbReference>
<dbReference type="Pfam" id="PF07873">
    <property type="entry name" value="YabP"/>
    <property type="match status" value="1"/>
</dbReference>
<dbReference type="PIRSF" id="PIRSF011576">
    <property type="entry name" value="YabP"/>
    <property type="match status" value="1"/>
</dbReference>